<sequence length="371" mass="39185">MAKVRFHKLAAIGVLIGFAVWMGTGEFSSVGSAATEVEKNPAASEQPKAPTRTVAVITPARVQHARAIRMSGQTEADKRAVLATRVGGVIAELPVKQGQRVKAGDLVLMLDAEEKSAAVETARQIVVQRQAEAEAQERLVKTGNSPKLQADIVRSALAQARAQLEAAQAELARNEVKAPFDGVIDRVPVELGSSIMAGGEVATLLSLDPIIAKGEISERNLRYVKTGDEAEVRLVNGEVVQGTVRFISRDASAATRTFRIEIAVPNAERAIPAGMTAEIVVRAQPTDAVVLPRSVVTLSATGDLGIRAVDKDSKVTFHPIDLVDDTPNGLVLGGIPADARIIVAGQDLVSEGDMVEPVEADAETIRKLAAK</sequence>
<dbReference type="Gene3D" id="1.10.287.470">
    <property type="entry name" value="Helix hairpin bin"/>
    <property type="match status" value="1"/>
</dbReference>
<feature type="coiled-coil region" evidence="2">
    <location>
        <begin position="150"/>
        <end position="177"/>
    </location>
</feature>
<evidence type="ECO:0000313" key="6">
    <source>
        <dbReference type="Proteomes" id="UP000245396"/>
    </source>
</evidence>
<gene>
    <name evidence="5" type="ORF">C7441_104234</name>
</gene>
<evidence type="ECO:0000259" key="3">
    <source>
        <dbReference type="Pfam" id="PF25954"/>
    </source>
</evidence>
<keyword evidence="6" id="KW-1185">Reference proteome</keyword>
<keyword evidence="2" id="KW-0175">Coiled coil</keyword>
<protein>
    <submittedName>
        <fullName evidence="5">Multidrug efflux system membrane fusion protein</fullName>
    </submittedName>
</protein>
<dbReference type="GO" id="GO:1990281">
    <property type="term" value="C:efflux pump complex"/>
    <property type="evidence" value="ECO:0007669"/>
    <property type="project" value="TreeGrafter"/>
</dbReference>
<proteinExistence type="inferred from homology"/>
<evidence type="ECO:0000259" key="4">
    <source>
        <dbReference type="Pfam" id="PF25973"/>
    </source>
</evidence>
<organism evidence="5 6">
    <name type="scientific">Pseudaminobacter salicylatoxidans</name>
    <dbReference type="NCBI Taxonomy" id="93369"/>
    <lineage>
        <taxon>Bacteria</taxon>
        <taxon>Pseudomonadati</taxon>
        <taxon>Pseudomonadota</taxon>
        <taxon>Alphaproteobacteria</taxon>
        <taxon>Hyphomicrobiales</taxon>
        <taxon>Phyllobacteriaceae</taxon>
        <taxon>Pseudaminobacter</taxon>
    </lineage>
</organism>
<dbReference type="InterPro" id="IPR058647">
    <property type="entry name" value="BSH_CzcB-like"/>
</dbReference>
<dbReference type="RefSeq" id="WP_109612454.1">
    <property type="nucleotide sequence ID" value="NZ_QGGG01000004.1"/>
</dbReference>
<comment type="caution">
    <text evidence="5">The sequence shown here is derived from an EMBL/GenBank/DDBJ whole genome shotgun (WGS) entry which is preliminary data.</text>
</comment>
<dbReference type="Proteomes" id="UP000245396">
    <property type="component" value="Unassembled WGS sequence"/>
</dbReference>
<dbReference type="STRING" id="1192868.GCA_000304395_02809"/>
<reference evidence="5 6" key="1">
    <citation type="submission" date="2018-05" db="EMBL/GenBank/DDBJ databases">
        <title>Genomic Encyclopedia of Type Strains, Phase IV (KMG-IV): sequencing the most valuable type-strain genomes for metagenomic binning, comparative biology and taxonomic classification.</title>
        <authorList>
            <person name="Goeker M."/>
        </authorList>
    </citation>
    <scope>NUCLEOTIDE SEQUENCE [LARGE SCALE GENOMIC DNA]</scope>
    <source>
        <strain evidence="5 6">DSM 6986</strain>
    </source>
</reference>
<dbReference type="SUPFAM" id="SSF111369">
    <property type="entry name" value="HlyD-like secretion proteins"/>
    <property type="match status" value="1"/>
</dbReference>
<feature type="domain" description="CzcB-like barrel-sandwich hybrid" evidence="4">
    <location>
        <begin position="80"/>
        <end position="203"/>
    </location>
</feature>
<dbReference type="OrthoDB" id="9806939at2"/>
<dbReference type="Pfam" id="PF25954">
    <property type="entry name" value="Beta-barrel_RND_2"/>
    <property type="match status" value="1"/>
</dbReference>
<feature type="domain" description="CusB-like beta-barrel" evidence="3">
    <location>
        <begin position="215"/>
        <end position="283"/>
    </location>
</feature>
<evidence type="ECO:0000313" key="5">
    <source>
        <dbReference type="EMBL" id="PWJ84966.1"/>
    </source>
</evidence>
<dbReference type="Gene3D" id="2.40.30.170">
    <property type="match status" value="1"/>
</dbReference>
<name>A0A316C7C2_PSESE</name>
<dbReference type="EMBL" id="QGGG01000004">
    <property type="protein sequence ID" value="PWJ84966.1"/>
    <property type="molecule type" value="Genomic_DNA"/>
</dbReference>
<dbReference type="NCBIfam" id="TIGR01730">
    <property type="entry name" value="RND_mfp"/>
    <property type="match status" value="1"/>
</dbReference>
<comment type="similarity">
    <text evidence="1">Belongs to the membrane fusion protein (MFP) (TC 8.A.1) family.</text>
</comment>
<evidence type="ECO:0000256" key="1">
    <source>
        <dbReference type="ARBA" id="ARBA00009477"/>
    </source>
</evidence>
<accession>A0A316C7C2</accession>
<dbReference type="InterPro" id="IPR058792">
    <property type="entry name" value="Beta-barrel_RND_2"/>
</dbReference>
<dbReference type="InterPro" id="IPR006143">
    <property type="entry name" value="RND_pump_MFP"/>
</dbReference>
<dbReference type="Gene3D" id="2.40.420.20">
    <property type="match status" value="1"/>
</dbReference>
<dbReference type="GO" id="GO:0015562">
    <property type="term" value="F:efflux transmembrane transporter activity"/>
    <property type="evidence" value="ECO:0007669"/>
    <property type="project" value="TreeGrafter"/>
</dbReference>
<dbReference type="PANTHER" id="PTHR30469:SF29">
    <property type="entry name" value="BLR2860 PROTEIN"/>
    <property type="match status" value="1"/>
</dbReference>
<dbReference type="Pfam" id="PF25973">
    <property type="entry name" value="BSH_CzcB"/>
    <property type="match status" value="1"/>
</dbReference>
<dbReference type="PANTHER" id="PTHR30469">
    <property type="entry name" value="MULTIDRUG RESISTANCE PROTEIN MDTA"/>
    <property type="match status" value="1"/>
</dbReference>
<dbReference type="AlphaFoldDB" id="A0A316C7C2"/>
<evidence type="ECO:0000256" key="2">
    <source>
        <dbReference type="SAM" id="Coils"/>
    </source>
</evidence>
<dbReference type="Gene3D" id="2.40.50.100">
    <property type="match status" value="1"/>
</dbReference>